<keyword evidence="2" id="KW-1185">Reference proteome</keyword>
<dbReference type="Proteomes" id="UP001190926">
    <property type="component" value="Unassembled WGS sequence"/>
</dbReference>
<evidence type="ECO:0000313" key="2">
    <source>
        <dbReference type="Proteomes" id="UP001190926"/>
    </source>
</evidence>
<dbReference type="EMBL" id="SDAM02000556">
    <property type="protein sequence ID" value="KAH6823904.1"/>
    <property type="molecule type" value="Genomic_DNA"/>
</dbReference>
<sequence>MAVETTHLNLFQDREFMNAISQVNGAAAGYNAQQMRFLGIPSAAALPENQFFHQPAACEAKTSVNTDSGLTYYIPALRKRSRAAAVCSLHSPPPSAVLPALNLHSGDCNDFLFPSR</sequence>
<comment type="caution">
    <text evidence="1">The sequence shown here is derived from an EMBL/GenBank/DDBJ whole genome shotgun (WGS) entry which is preliminary data.</text>
</comment>
<evidence type="ECO:0000313" key="1">
    <source>
        <dbReference type="EMBL" id="KAH6823904.1"/>
    </source>
</evidence>
<accession>A0AAD4IYM8</accession>
<name>A0AAD4IYM8_PERFH</name>
<reference evidence="1 2" key="1">
    <citation type="journal article" date="2021" name="Nat. Commun.">
        <title>Incipient diploidization of the medicinal plant Perilla within 10,000 years.</title>
        <authorList>
            <person name="Zhang Y."/>
            <person name="Shen Q."/>
            <person name="Leng L."/>
            <person name="Zhang D."/>
            <person name="Chen S."/>
            <person name="Shi Y."/>
            <person name="Ning Z."/>
            <person name="Chen S."/>
        </authorList>
    </citation>
    <scope>NUCLEOTIDE SEQUENCE [LARGE SCALE GENOMIC DNA]</scope>
    <source>
        <strain evidence="2">cv. PC099</strain>
    </source>
</reference>
<organism evidence="1 2">
    <name type="scientific">Perilla frutescens var. hirtella</name>
    <name type="common">Perilla citriodora</name>
    <name type="synonym">Perilla setoyensis</name>
    <dbReference type="NCBI Taxonomy" id="608512"/>
    <lineage>
        <taxon>Eukaryota</taxon>
        <taxon>Viridiplantae</taxon>
        <taxon>Streptophyta</taxon>
        <taxon>Embryophyta</taxon>
        <taxon>Tracheophyta</taxon>
        <taxon>Spermatophyta</taxon>
        <taxon>Magnoliopsida</taxon>
        <taxon>eudicotyledons</taxon>
        <taxon>Gunneridae</taxon>
        <taxon>Pentapetalae</taxon>
        <taxon>asterids</taxon>
        <taxon>lamiids</taxon>
        <taxon>Lamiales</taxon>
        <taxon>Lamiaceae</taxon>
        <taxon>Nepetoideae</taxon>
        <taxon>Elsholtzieae</taxon>
        <taxon>Perilla</taxon>
    </lineage>
</organism>
<protein>
    <submittedName>
        <fullName evidence="1">Uncharacterized protein</fullName>
    </submittedName>
</protein>
<dbReference type="AlphaFoldDB" id="A0AAD4IYM8"/>
<gene>
    <name evidence="1" type="ORF">C2S53_013600</name>
</gene>
<proteinExistence type="predicted"/>